<dbReference type="AlphaFoldDB" id="A0A1M5XUV7"/>
<dbReference type="Proteomes" id="UP000183995">
    <property type="component" value="Unassembled WGS sequence"/>
</dbReference>
<keyword evidence="4" id="KW-1185">Reference proteome</keyword>
<feature type="chain" id="PRO_5038916425" description="ABC-type sugar transport system, substrate-binding protein, contains N-terminal xre family HTH domain" evidence="2">
    <location>
        <begin position="20"/>
        <end position="401"/>
    </location>
</feature>
<dbReference type="OrthoDB" id="1841723at2"/>
<dbReference type="RefSeq" id="WP_073078504.1">
    <property type="nucleotide sequence ID" value="NZ_FQXV01000006.1"/>
</dbReference>
<name>A0A1M5XUV7_9FIRM</name>
<feature type="region of interest" description="Disordered" evidence="1">
    <location>
        <begin position="28"/>
        <end position="69"/>
    </location>
</feature>
<accession>A0A1M5XUV7</accession>
<evidence type="ECO:0000256" key="1">
    <source>
        <dbReference type="SAM" id="MobiDB-lite"/>
    </source>
</evidence>
<keyword evidence="2" id="KW-0732">Signal</keyword>
<dbReference type="Gene3D" id="3.40.50.2300">
    <property type="match status" value="1"/>
</dbReference>
<dbReference type="SUPFAM" id="SSF53822">
    <property type="entry name" value="Periplasmic binding protein-like I"/>
    <property type="match status" value="1"/>
</dbReference>
<feature type="signal peptide" evidence="2">
    <location>
        <begin position="1"/>
        <end position="19"/>
    </location>
</feature>
<dbReference type="PROSITE" id="PS51257">
    <property type="entry name" value="PROKAR_LIPOPROTEIN"/>
    <property type="match status" value="1"/>
</dbReference>
<dbReference type="EMBL" id="FQXV01000006">
    <property type="protein sequence ID" value="SHI03502.1"/>
    <property type="molecule type" value="Genomic_DNA"/>
</dbReference>
<feature type="compositionally biased region" description="Low complexity" evidence="1">
    <location>
        <begin position="31"/>
        <end position="59"/>
    </location>
</feature>
<evidence type="ECO:0000313" key="3">
    <source>
        <dbReference type="EMBL" id="SHI03502.1"/>
    </source>
</evidence>
<evidence type="ECO:0000313" key="4">
    <source>
        <dbReference type="Proteomes" id="UP000183995"/>
    </source>
</evidence>
<evidence type="ECO:0008006" key="5">
    <source>
        <dbReference type="Google" id="ProtNLM"/>
    </source>
</evidence>
<proteinExistence type="predicted"/>
<protein>
    <recommendedName>
        <fullName evidence="5">ABC-type sugar transport system, substrate-binding protein, contains N-terminal xre family HTH domain</fullName>
    </recommendedName>
</protein>
<evidence type="ECO:0000256" key="2">
    <source>
        <dbReference type="SAM" id="SignalP"/>
    </source>
</evidence>
<gene>
    <name evidence="3" type="ORF">SAMN02745823_02053</name>
</gene>
<dbReference type="InterPro" id="IPR028082">
    <property type="entry name" value="Peripla_BP_I"/>
</dbReference>
<organism evidence="3 4">
    <name type="scientific">Sporobacter termitidis DSM 10068</name>
    <dbReference type="NCBI Taxonomy" id="1123282"/>
    <lineage>
        <taxon>Bacteria</taxon>
        <taxon>Bacillati</taxon>
        <taxon>Bacillota</taxon>
        <taxon>Clostridia</taxon>
        <taxon>Eubacteriales</taxon>
        <taxon>Oscillospiraceae</taxon>
        <taxon>Sporobacter</taxon>
    </lineage>
</organism>
<reference evidence="3 4" key="1">
    <citation type="submission" date="2016-11" db="EMBL/GenBank/DDBJ databases">
        <authorList>
            <person name="Jaros S."/>
            <person name="Januszkiewicz K."/>
            <person name="Wedrychowicz H."/>
        </authorList>
    </citation>
    <scope>NUCLEOTIDE SEQUENCE [LARGE SCALE GENOMIC DNA]</scope>
    <source>
        <strain evidence="3 4">DSM 10068</strain>
    </source>
</reference>
<sequence length="401" mass="43901">MKKVISACFAILLIFSLFACSGKVAGDNTGSPSPTSPSTSPSAASPSASAASPTPSAPTDSIGIYDPDKDYSSREPYKVVYLSYQAGAFGQTIDDNFKGWSTLLNLDYAHMDAQTMDDFYNQLQVYADQGYDGYILDGDPTTGSRTLDLTKELGIKNWMTATSALKNDDGTMMWPAVTLDSEAIGEKQTQWLYNNYTEYFGEIDTKQLGYIYVDYSVIPNLHESEVGAENKFKELFKDIYPGNFFVADLAGEQFTADAAYNKVSPIMSSHSEIKYWMIAADNELYGTGAARAQEALGYTSKNAITISINGDSLYTSWDTGYDGCWVAAVCSPMKMFTGPIINALVSMMDGGVTAETLWPEYVAAGNKYAENKVLTEVLTKDNYKAYLAEVDKYAPYKVGQQ</sequence>
<dbReference type="STRING" id="1123282.SAMN02745823_02053"/>